<protein>
    <submittedName>
        <fullName evidence="3">Putative NAD/FAD-binding protein</fullName>
    </submittedName>
</protein>
<accession>A0A543AD92</accession>
<proteinExistence type="predicted"/>
<keyword evidence="4" id="KW-1185">Reference proteome</keyword>
<dbReference type="RefSeq" id="WP_141782258.1">
    <property type="nucleotide sequence ID" value="NZ_VFOV01000001.1"/>
</dbReference>
<evidence type="ECO:0000256" key="1">
    <source>
        <dbReference type="SAM" id="MobiDB-lite"/>
    </source>
</evidence>
<sequence length="673" mass="74147">MPRSDQERRRIAVVGGGVAGLTAAYVASHHGVVTLFEADDRLGGHADTHRVTGPDGRELAIDTGFIVHNRRTYPTLLRLFAELDVPTQVSEMSMSVRSEAADVEYAGARGPRGVLPDRRALRPAHLRMLTEIPRFHRAARALLESGEPDDRTLAEFLDEHGFSEHFRRHFTAPLVAAVWSCDPATALSYPARYLFEFLSHHGMLQIFGSPRWRTVTGGSATYVGRVADALRDRGGRVLTSTKVTNVVETGAGVEITDGNGHTEVFDAAVLATHPGQSLAMLGDPTDAQREILGAFPYSANQAQLHTDTSLLPRNERTRASWNHLERPGRGQVTVTYDLTRLMRLPAPDGVRHLVTLGGADLIDPAKVIDTMEYEHPLYTPESVAAQQRADELDSDALVFAGAWRGWGFHEDGARSGAKAAERLGLPWTTPTESSGVSANEPATGVYRTTISHSRRSPRKNRFVHRSHWWVVDLDQLPDRGILGRFEARDHLGEPDRSIRDNLADFLRRHDIDLADGRVLMAAQPRALGFCFNPISVYWCTDASGAPLATVVEVHNTYGDRHAYLVDPDEQGRARVVKAMYVSPFNGVEGHYDLTVPRPDGRLAVTVRLTTDDGVVLDAAVRGARVESPTYAASLRAAPAALLGAIWIRIHGITLWLRRLPVQHRPPHHQEGVR</sequence>
<name>A0A543AD92_9ACTN</name>
<comment type="caution">
    <text evidence="3">The sequence shown here is derived from an EMBL/GenBank/DDBJ whole genome shotgun (WGS) entry which is preliminary data.</text>
</comment>
<dbReference type="InterPro" id="IPR010775">
    <property type="entry name" value="DUF1365"/>
</dbReference>
<dbReference type="Pfam" id="PF01593">
    <property type="entry name" value="Amino_oxidase"/>
    <property type="match status" value="1"/>
</dbReference>
<gene>
    <name evidence="3" type="ORF">FB381_4485</name>
</gene>
<dbReference type="InterPro" id="IPR050464">
    <property type="entry name" value="Zeta_carotene_desat/Oxidored"/>
</dbReference>
<dbReference type="PANTHER" id="PTHR42923">
    <property type="entry name" value="PROTOPORPHYRINOGEN OXIDASE"/>
    <property type="match status" value="1"/>
</dbReference>
<organism evidence="3 4">
    <name type="scientific">Nocardioides albertanoniae</name>
    <dbReference type="NCBI Taxonomy" id="1175486"/>
    <lineage>
        <taxon>Bacteria</taxon>
        <taxon>Bacillati</taxon>
        <taxon>Actinomycetota</taxon>
        <taxon>Actinomycetes</taxon>
        <taxon>Propionibacteriales</taxon>
        <taxon>Nocardioidaceae</taxon>
        <taxon>Nocardioides</taxon>
    </lineage>
</organism>
<dbReference type="OrthoDB" id="20837at2"/>
<feature type="domain" description="Amine oxidase" evidence="2">
    <location>
        <begin position="18"/>
        <end position="423"/>
    </location>
</feature>
<feature type="compositionally biased region" description="Polar residues" evidence="1">
    <location>
        <begin position="428"/>
        <end position="437"/>
    </location>
</feature>
<dbReference type="PANTHER" id="PTHR42923:SF17">
    <property type="entry name" value="AMINE OXIDASE DOMAIN-CONTAINING PROTEIN"/>
    <property type="match status" value="1"/>
</dbReference>
<evidence type="ECO:0000313" key="3">
    <source>
        <dbReference type="EMBL" id="TQL70547.1"/>
    </source>
</evidence>
<reference evidence="3 4" key="1">
    <citation type="submission" date="2019-06" db="EMBL/GenBank/DDBJ databases">
        <title>Sequencing the genomes of 1000 actinobacteria strains.</title>
        <authorList>
            <person name="Klenk H.-P."/>
        </authorList>
    </citation>
    <scope>NUCLEOTIDE SEQUENCE [LARGE SCALE GENOMIC DNA]</scope>
    <source>
        <strain evidence="3 4">DSM 25218</strain>
    </source>
</reference>
<feature type="region of interest" description="Disordered" evidence="1">
    <location>
        <begin position="426"/>
        <end position="452"/>
    </location>
</feature>
<dbReference type="Gene3D" id="3.90.660.10">
    <property type="match status" value="1"/>
</dbReference>
<dbReference type="SUPFAM" id="SSF51905">
    <property type="entry name" value="FAD/NAD(P)-binding domain"/>
    <property type="match status" value="1"/>
</dbReference>
<dbReference type="AlphaFoldDB" id="A0A543AD92"/>
<evidence type="ECO:0000259" key="2">
    <source>
        <dbReference type="Pfam" id="PF01593"/>
    </source>
</evidence>
<dbReference type="Gene3D" id="1.10.405.10">
    <property type="entry name" value="Guanine Nucleotide Dissociation Inhibitor, domain 1"/>
    <property type="match status" value="1"/>
</dbReference>
<dbReference type="Pfam" id="PF07103">
    <property type="entry name" value="DUF1365"/>
    <property type="match status" value="1"/>
</dbReference>
<dbReference type="InterPro" id="IPR002937">
    <property type="entry name" value="Amino_oxidase"/>
</dbReference>
<evidence type="ECO:0000313" key="4">
    <source>
        <dbReference type="Proteomes" id="UP000320209"/>
    </source>
</evidence>
<dbReference type="InterPro" id="IPR036188">
    <property type="entry name" value="FAD/NAD-bd_sf"/>
</dbReference>
<dbReference type="EMBL" id="VFOV01000001">
    <property type="protein sequence ID" value="TQL70547.1"/>
    <property type="molecule type" value="Genomic_DNA"/>
</dbReference>
<dbReference type="Gene3D" id="3.50.50.60">
    <property type="entry name" value="FAD/NAD(P)-binding domain"/>
    <property type="match status" value="1"/>
</dbReference>
<dbReference type="Proteomes" id="UP000320209">
    <property type="component" value="Unassembled WGS sequence"/>
</dbReference>
<dbReference type="GO" id="GO:0016491">
    <property type="term" value="F:oxidoreductase activity"/>
    <property type="evidence" value="ECO:0007669"/>
    <property type="project" value="InterPro"/>
</dbReference>